<organism evidence="1">
    <name type="scientific">marine sediment metagenome</name>
    <dbReference type="NCBI Taxonomy" id="412755"/>
    <lineage>
        <taxon>unclassified sequences</taxon>
        <taxon>metagenomes</taxon>
        <taxon>ecological metagenomes</taxon>
    </lineage>
</organism>
<gene>
    <name evidence="1" type="ORF">S01H4_08090</name>
</gene>
<accession>X1AAB1</accession>
<evidence type="ECO:0000313" key="1">
    <source>
        <dbReference type="EMBL" id="GAG66937.1"/>
    </source>
</evidence>
<protein>
    <submittedName>
        <fullName evidence="1">Uncharacterized protein</fullName>
    </submittedName>
</protein>
<proteinExistence type="predicted"/>
<comment type="caution">
    <text evidence="1">The sequence shown here is derived from an EMBL/GenBank/DDBJ whole genome shotgun (WGS) entry which is preliminary data.</text>
</comment>
<reference evidence="1" key="1">
    <citation type="journal article" date="2014" name="Front. Microbiol.">
        <title>High frequency of phylogenetically diverse reductive dehalogenase-homologous genes in deep subseafloor sedimentary metagenomes.</title>
        <authorList>
            <person name="Kawai M."/>
            <person name="Futagami T."/>
            <person name="Toyoda A."/>
            <person name="Takaki Y."/>
            <person name="Nishi S."/>
            <person name="Hori S."/>
            <person name="Arai W."/>
            <person name="Tsubouchi T."/>
            <person name="Morono Y."/>
            <person name="Uchiyama I."/>
            <person name="Ito T."/>
            <person name="Fujiyama A."/>
            <person name="Inagaki F."/>
            <person name="Takami H."/>
        </authorList>
    </citation>
    <scope>NUCLEOTIDE SEQUENCE</scope>
    <source>
        <strain evidence="1">Expedition CK06-06</strain>
    </source>
</reference>
<dbReference type="AlphaFoldDB" id="X1AAB1"/>
<name>X1AAB1_9ZZZZ</name>
<dbReference type="EMBL" id="BART01002730">
    <property type="protein sequence ID" value="GAG66937.1"/>
    <property type="molecule type" value="Genomic_DNA"/>
</dbReference>
<sequence length="215" mass="25462">MRERQTQIRKINYFDELLRNISNLQAKDYLESFKVKLDFVRYYLDSYEDGIRKYNTPFSEHEIALVLKANAEAIIFSIKSLLDCLANFLRKRFNLRSDKVYFNYTFVKKLGEDVTNKEKDTKQKVSEIIKQFLDDNDYFFELRNLITHNAVVKVDYSVELPGGKFEASFQDLPGIKNIPSNLEISTYSNDMIDKIYRLSESIFEEILEKKIPNKE</sequence>